<feature type="region of interest" description="Disordered" evidence="8">
    <location>
        <begin position="156"/>
        <end position="175"/>
    </location>
</feature>
<keyword evidence="6" id="KW-0206">Cytoskeleton</keyword>
<dbReference type="Pfam" id="PF07989">
    <property type="entry name" value="Cnn_1N"/>
    <property type="match status" value="1"/>
</dbReference>
<feature type="region of interest" description="Disordered" evidence="8">
    <location>
        <begin position="1038"/>
        <end position="1073"/>
    </location>
</feature>
<feature type="region of interest" description="Disordered" evidence="8">
    <location>
        <begin position="195"/>
        <end position="255"/>
    </location>
</feature>
<feature type="domain" description="CDK5 regulatory subunit-associated protein 2/Myomegalin coiled coil" evidence="10">
    <location>
        <begin position="848"/>
        <end position="948"/>
    </location>
</feature>
<dbReference type="InterPro" id="IPR012943">
    <property type="entry name" value="Cnn_1N"/>
</dbReference>
<keyword evidence="7" id="KW-0175">Coiled coil</keyword>
<dbReference type="GO" id="GO:0090063">
    <property type="term" value="P:positive regulation of microtubule nucleation"/>
    <property type="evidence" value="ECO:0007669"/>
    <property type="project" value="TreeGrafter"/>
</dbReference>
<accession>A0A2G8LRS6</accession>
<organism evidence="11 12">
    <name type="scientific">Stichopus japonicus</name>
    <name type="common">Sea cucumber</name>
    <dbReference type="NCBI Taxonomy" id="307972"/>
    <lineage>
        <taxon>Eukaryota</taxon>
        <taxon>Metazoa</taxon>
        <taxon>Echinodermata</taxon>
        <taxon>Eleutherozoa</taxon>
        <taxon>Echinozoa</taxon>
        <taxon>Holothuroidea</taxon>
        <taxon>Aspidochirotacea</taxon>
        <taxon>Aspidochirotida</taxon>
        <taxon>Stichopodidae</taxon>
        <taxon>Apostichopus</taxon>
    </lineage>
</organism>
<dbReference type="Proteomes" id="UP000230750">
    <property type="component" value="Unassembled WGS sequence"/>
</dbReference>
<feature type="compositionally biased region" description="Basic and acidic residues" evidence="8">
    <location>
        <begin position="1038"/>
        <end position="1056"/>
    </location>
</feature>
<keyword evidence="3" id="KW-0963">Cytoplasm</keyword>
<dbReference type="EMBL" id="MRZV01000003">
    <property type="protein sequence ID" value="PIK62924.1"/>
    <property type="molecule type" value="Genomic_DNA"/>
</dbReference>
<feature type="region of interest" description="Disordered" evidence="8">
    <location>
        <begin position="1139"/>
        <end position="1179"/>
    </location>
</feature>
<proteinExistence type="predicted"/>
<reference evidence="11 12" key="1">
    <citation type="journal article" date="2017" name="PLoS Biol.">
        <title>The sea cucumber genome provides insights into morphological evolution and visceral regeneration.</title>
        <authorList>
            <person name="Zhang X."/>
            <person name="Sun L."/>
            <person name="Yuan J."/>
            <person name="Sun Y."/>
            <person name="Gao Y."/>
            <person name="Zhang L."/>
            <person name="Li S."/>
            <person name="Dai H."/>
            <person name="Hamel J.F."/>
            <person name="Liu C."/>
            <person name="Yu Y."/>
            <person name="Liu S."/>
            <person name="Lin W."/>
            <person name="Guo K."/>
            <person name="Jin S."/>
            <person name="Xu P."/>
            <person name="Storey K.B."/>
            <person name="Huan P."/>
            <person name="Zhang T."/>
            <person name="Zhou Y."/>
            <person name="Zhang J."/>
            <person name="Lin C."/>
            <person name="Li X."/>
            <person name="Xing L."/>
            <person name="Huo D."/>
            <person name="Sun M."/>
            <person name="Wang L."/>
            <person name="Mercier A."/>
            <person name="Li F."/>
            <person name="Yang H."/>
            <person name="Xiang J."/>
        </authorList>
    </citation>
    <scope>NUCLEOTIDE SEQUENCE [LARGE SCALE GENOMIC DNA]</scope>
    <source>
        <strain evidence="11">Shaxun</strain>
        <tissue evidence="11">Muscle</tissue>
    </source>
</reference>
<feature type="compositionally biased region" description="Basic and acidic residues" evidence="8">
    <location>
        <begin position="414"/>
        <end position="428"/>
    </location>
</feature>
<dbReference type="GO" id="GO:0007098">
    <property type="term" value="P:centrosome cycle"/>
    <property type="evidence" value="ECO:0007669"/>
    <property type="project" value="TreeGrafter"/>
</dbReference>
<evidence type="ECO:0000256" key="1">
    <source>
        <dbReference type="ARBA" id="ARBA00004245"/>
    </source>
</evidence>
<keyword evidence="12" id="KW-1185">Reference proteome</keyword>
<feature type="domain" description="Centrosomin N-terminal motif 1" evidence="9">
    <location>
        <begin position="15"/>
        <end position="85"/>
    </location>
</feature>
<feature type="coiled-coil region" evidence="7">
    <location>
        <begin position="754"/>
        <end position="853"/>
    </location>
</feature>
<comment type="caution">
    <text evidence="11">The sequence shown here is derived from an EMBL/GenBank/DDBJ whole genome shotgun (WGS) entry which is preliminary data.</text>
</comment>
<dbReference type="OrthoDB" id="10255000at2759"/>
<feature type="coiled-coil region" evidence="7">
    <location>
        <begin position="877"/>
        <end position="904"/>
    </location>
</feature>
<evidence type="ECO:0000256" key="4">
    <source>
        <dbReference type="ARBA" id="ARBA00022553"/>
    </source>
</evidence>
<name>A0A2G8LRS6_STIJA</name>
<dbReference type="GO" id="GO:0005813">
    <property type="term" value="C:centrosome"/>
    <property type="evidence" value="ECO:0007669"/>
    <property type="project" value="TreeGrafter"/>
</dbReference>
<dbReference type="PANTHER" id="PTHR46501">
    <property type="entry name" value="MYOMEGALIN"/>
    <property type="match status" value="1"/>
</dbReference>
<protein>
    <submittedName>
        <fullName evidence="11">Putative centrosome-associated protein</fullName>
    </submittedName>
</protein>
<dbReference type="AlphaFoldDB" id="A0A2G8LRS6"/>
<dbReference type="GO" id="GO:0005794">
    <property type="term" value="C:Golgi apparatus"/>
    <property type="evidence" value="ECO:0007669"/>
    <property type="project" value="UniProtKB-SubCell"/>
</dbReference>
<dbReference type="GO" id="GO:0060090">
    <property type="term" value="F:molecular adaptor activity"/>
    <property type="evidence" value="ECO:0007669"/>
    <property type="project" value="TreeGrafter"/>
</dbReference>
<feature type="coiled-coil region" evidence="7">
    <location>
        <begin position="575"/>
        <end position="726"/>
    </location>
</feature>
<evidence type="ECO:0000256" key="8">
    <source>
        <dbReference type="SAM" id="MobiDB-lite"/>
    </source>
</evidence>
<evidence type="ECO:0000256" key="2">
    <source>
        <dbReference type="ARBA" id="ARBA00004555"/>
    </source>
</evidence>
<sequence length="1179" mass="136048">MNSSSGKLSPSRAYTMKDLEQQISELKKENFSLKLRIYYMEEKIQQKYEDDDDIKTNIELKVEAESLKKELMDKQQLLGKASQAVESLAVEKEQLLKKREKEQDVNLKHLQEKYEEKLRDKEEENKYLKELQDDLQSQLEKAQELQQELEREVQIQADEKELASESSKESIGEKDRVIDQLQSALQTKEEVISRLMEEKQQTSEGTLQPLRKDNDKLRKELAEKEKEVEDLKRELEDELTEEKRNAEERIEKQNDGNLKKIKQLEETLEKAKEELAGKDDDMKDLENDLRSAQNAEKEAAKELNMAKNEIQSLKSNTLKRDKAIQGFVQAMRGKEKEDLEQYQSSVSDIQTNVADLKADLHAKQLENEGLQKTNARKQQEIDRLRNEKIQGEADNQKSLGEKEADIQDLQHQVQEARDRAARETGDMKDHYEDLLDDCKKDLDKKDKLIQKLNKTLQEKDEIIQEQSRDADSALDDLKKRLKEKEKRLEGKVEEQILATEAAEAEAGDLRKLLKEKETDLEQLHRANLDQKQKLKLKGAGDQNKQLTEALNLQSRSKEVQDEGLKRSLGEKEAIISNLQKSIAEKDGMLENLRDLLEGQARGETAKEDLFKQLTAKLRDKEKQLQEMVAERADVANANQKATQDLLDALRDKDEQIKDLNGNLGKQMSQHSNKIRNLQRELDNKDLELQGAGDALNRAEREQENLVGKLRNALEEKDKTIEKLLDSGREKDKLFVEMQQAVAKNHPSLVKAAEIQRLKDEADGLRESLSGKEDEVRRLKSSLPEKGELDSLRAELQNKNKLLERAKATIDQLQQPEVSKYEMARQKRRLTELEAKLEAKEQELDAKMEDEKAKDRLIKELQIRVNLADNRKGRGSSNDDLHDALREQIKELSRLTDTLKAERQLYVNITQSGTKDESDSSRTRLLDSELAAVQALRRQLENGLHSRDDIRISIDGRPYFSSNTSGVGSDVHESSYGPSSREQNSRDLQTREAQAGRVEDTSSLVSEPLVKRQYVNVMDMSIPEMREELLDLRNQLDRSARQEEVSEERVRREDLESLRSIPGQEDDTTDKNNDALKQRVDSLEAQLQRREQEAVSLNQQLEAALFNQSRDGAGSNSHVIPILKQQLDQAKTLLRRRTQRARERTRMQRMKRGRRATGIPHRSAPPCNRRMRGWDSSRRI</sequence>
<feature type="compositionally biased region" description="Basic and acidic residues" evidence="8">
    <location>
        <begin position="210"/>
        <end position="255"/>
    </location>
</feature>
<feature type="compositionally biased region" description="Basic and acidic residues" evidence="8">
    <location>
        <begin position="385"/>
        <end position="405"/>
    </location>
</feature>
<evidence type="ECO:0000259" key="9">
    <source>
        <dbReference type="Pfam" id="PF07989"/>
    </source>
</evidence>
<gene>
    <name evidence="11" type="ORF">BSL78_00159</name>
</gene>
<evidence type="ECO:0000259" key="10">
    <source>
        <dbReference type="Pfam" id="PF23246"/>
    </source>
</evidence>
<dbReference type="GO" id="GO:1903358">
    <property type="term" value="P:regulation of Golgi organization"/>
    <property type="evidence" value="ECO:0007669"/>
    <property type="project" value="TreeGrafter"/>
</dbReference>
<comment type="subcellular location">
    <subcellularLocation>
        <location evidence="1">Cytoplasm</location>
        <location evidence="1">Cytoskeleton</location>
    </subcellularLocation>
    <subcellularLocation>
        <location evidence="2">Golgi apparatus</location>
    </subcellularLocation>
</comment>
<dbReference type="Pfam" id="PF23246">
    <property type="entry name" value="CC_CDK5RAP2"/>
    <property type="match status" value="1"/>
</dbReference>
<keyword evidence="5" id="KW-0333">Golgi apparatus</keyword>
<evidence type="ECO:0000313" key="12">
    <source>
        <dbReference type="Proteomes" id="UP000230750"/>
    </source>
</evidence>
<dbReference type="InterPro" id="IPR052593">
    <property type="entry name" value="MT-associated_AKAP9-binding"/>
</dbReference>
<dbReference type="InterPro" id="IPR056273">
    <property type="entry name" value="CDK5RAP2_MYOME_CC"/>
</dbReference>
<evidence type="ECO:0000256" key="6">
    <source>
        <dbReference type="ARBA" id="ARBA00023212"/>
    </source>
</evidence>
<feature type="region of interest" description="Disordered" evidence="8">
    <location>
        <begin position="385"/>
        <end position="428"/>
    </location>
</feature>
<dbReference type="PANTHER" id="PTHR46501:SF10">
    <property type="entry name" value="CENTROSOMIN"/>
    <property type="match status" value="1"/>
</dbReference>
<dbReference type="STRING" id="307972.A0A2G8LRS6"/>
<keyword evidence="4" id="KW-0597">Phosphoprotein</keyword>
<evidence type="ECO:0000256" key="3">
    <source>
        <dbReference type="ARBA" id="ARBA00022490"/>
    </source>
</evidence>
<evidence type="ECO:0000313" key="11">
    <source>
        <dbReference type="EMBL" id="PIK62924.1"/>
    </source>
</evidence>
<evidence type="ECO:0000256" key="5">
    <source>
        <dbReference type="ARBA" id="ARBA00023034"/>
    </source>
</evidence>
<feature type="region of interest" description="Disordered" evidence="8">
    <location>
        <begin position="954"/>
        <end position="1003"/>
    </location>
</feature>
<evidence type="ECO:0000256" key="7">
    <source>
        <dbReference type="SAM" id="Coils"/>
    </source>
</evidence>